<keyword evidence="2" id="KW-1185">Reference proteome</keyword>
<protein>
    <submittedName>
        <fullName evidence="1">Uncharacterized protein</fullName>
    </submittedName>
</protein>
<dbReference type="EMBL" id="JASAOG010000182">
    <property type="protein sequence ID" value="KAK0045339.1"/>
    <property type="molecule type" value="Genomic_DNA"/>
</dbReference>
<accession>A0AAD8B0W9</accession>
<reference evidence="1" key="2">
    <citation type="submission" date="2023-04" db="EMBL/GenBank/DDBJ databases">
        <authorList>
            <person name="Bu L."/>
            <person name="Lu L."/>
            <person name="Laidemitt M.R."/>
            <person name="Zhang S.M."/>
            <person name="Mutuku M."/>
            <person name="Mkoji G."/>
            <person name="Steinauer M."/>
            <person name="Loker E.S."/>
        </authorList>
    </citation>
    <scope>NUCLEOTIDE SEQUENCE</scope>
    <source>
        <strain evidence="1">KasaAsao</strain>
        <tissue evidence="1">Whole Snail</tissue>
    </source>
</reference>
<evidence type="ECO:0000313" key="2">
    <source>
        <dbReference type="Proteomes" id="UP001233172"/>
    </source>
</evidence>
<gene>
    <name evidence="1" type="ORF">Bpfe_025202</name>
</gene>
<organism evidence="1 2">
    <name type="scientific">Biomphalaria pfeifferi</name>
    <name type="common">Bloodfluke planorb</name>
    <name type="synonym">Freshwater snail</name>
    <dbReference type="NCBI Taxonomy" id="112525"/>
    <lineage>
        <taxon>Eukaryota</taxon>
        <taxon>Metazoa</taxon>
        <taxon>Spiralia</taxon>
        <taxon>Lophotrochozoa</taxon>
        <taxon>Mollusca</taxon>
        <taxon>Gastropoda</taxon>
        <taxon>Heterobranchia</taxon>
        <taxon>Euthyneura</taxon>
        <taxon>Panpulmonata</taxon>
        <taxon>Hygrophila</taxon>
        <taxon>Lymnaeoidea</taxon>
        <taxon>Planorbidae</taxon>
        <taxon>Biomphalaria</taxon>
    </lineage>
</organism>
<comment type="caution">
    <text evidence="1">The sequence shown here is derived from an EMBL/GenBank/DDBJ whole genome shotgun (WGS) entry which is preliminary data.</text>
</comment>
<proteinExistence type="predicted"/>
<dbReference type="AlphaFoldDB" id="A0AAD8B0W9"/>
<reference evidence="1" key="1">
    <citation type="journal article" date="2023" name="PLoS Negl. Trop. Dis.">
        <title>A genome sequence for Biomphalaria pfeifferi, the major vector snail for the human-infecting parasite Schistosoma mansoni.</title>
        <authorList>
            <person name="Bu L."/>
            <person name="Lu L."/>
            <person name="Laidemitt M.R."/>
            <person name="Zhang S.M."/>
            <person name="Mutuku M."/>
            <person name="Mkoji G."/>
            <person name="Steinauer M."/>
            <person name="Loker E.S."/>
        </authorList>
    </citation>
    <scope>NUCLEOTIDE SEQUENCE</scope>
    <source>
        <strain evidence="1">KasaAsao</strain>
    </source>
</reference>
<dbReference type="Proteomes" id="UP001233172">
    <property type="component" value="Unassembled WGS sequence"/>
</dbReference>
<evidence type="ECO:0000313" key="1">
    <source>
        <dbReference type="EMBL" id="KAK0045339.1"/>
    </source>
</evidence>
<name>A0AAD8B0W9_BIOPF</name>
<sequence>MRVQSLKVPSSLSFPRPVRAGLSMMAEYHEMYQSIAGVMKAHLDGLQKRVNGPGREEGGVRKRRGVSNISQHLLEELKEKLMQE</sequence>